<comment type="caution">
    <text evidence="2">The sequence shown here is derived from an EMBL/GenBank/DDBJ whole genome shotgun (WGS) entry which is preliminary data.</text>
</comment>
<feature type="region of interest" description="Disordered" evidence="1">
    <location>
        <begin position="1"/>
        <end position="100"/>
    </location>
</feature>
<proteinExistence type="predicted"/>
<feature type="compositionally biased region" description="Polar residues" evidence="1">
    <location>
        <begin position="13"/>
        <end position="25"/>
    </location>
</feature>
<dbReference type="EMBL" id="JBCLYO010000006">
    <property type="protein sequence ID" value="KAL0087811.1"/>
    <property type="molecule type" value="Genomic_DNA"/>
</dbReference>
<feature type="region of interest" description="Disordered" evidence="1">
    <location>
        <begin position="254"/>
        <end position="328"/>
    </location>
</feature>
<protein>
    <submittedName>
        <fullName evidence="2">Uncharacterized protein</fullName>
    </submittedName>
</protein>
<dbReference type="Pfam" id="PF09428">
    <property type="entry name" value="DUF2011"/>
    <property type="match status" value="1"/>
</dbReference>
<reference evidence="2 3" key="1">
    <citation type="submission" date="2024-04" db="EMBL/GenBank/DDBJ databases">
        <title>Symmetric and asymmetric DNA N6-adenine methylation regulates different biological responses in Mucorales.</title>
        <authorList>
            <consortium name="Lawrence Berkeley National Laboratory"/>
            <person name="Lax C."/>
            <person name="Mondo S.J."/>
            <person name="Osorio-Concepcion M."/>
            <person name="Muszewska A."/>
            <person name="Corrochano-Luque M."/>
            <person name="Gutierrez G."/>
            <person name="Riley R."/>
            <person name="Lipzen A."/>
            <person name="Guo J."/>
            <person name="Hundley H."/>
            <person name="Amirebrahimi M."/>
            <person name="Ng V."/>
            <person name="Lorenzo-Gutierrez D."/>
            <person name="Binder U."/>
            <person name="Yang J."/>
            <person name="Song Y."/>
            <person name="Canovas D."/>
            <person name="Navarro E."/>
            <person name="Freitag M."/>
            <person name="Gabaldon T."/>
            <person name="Grigoriev I.V."/>
            <person name="Corrochano L.M."/>
            <person name="Nicolas F.E."/>
            <person name="Garre V."/>
        </authorList>
    </citation>
    <scope>NUCLEOTIDE SEQUENCE [LARGE SCALE GENOMIC DNA]</scope>
    <source>
        <strain evidence="2 3">L51</strain>
    </source>
</reference>
<evidence type="ECO:0000256" key="1">
    <source>
        <dbReference type="SAM" id="MobiDB-lite"/>
    </source>
</evidence>
<keyword evidence="3" id="KW-1185">Reference proteome</keyword>
<organism evidence="2 3">
    <name type="scientific">Phycomyces blakesleeanus</name>
    <dbReference type="NCBI Taxonomy" id="4837"/>
    <lineage>
        <taxon>Eukaryota</taxon>
        <taxon>Fungi</taxon>
        <taxon>Fungi incertae sedis</taxon>
        <taxon>Mucoromycota</taxon>
        <taxon>Mucoromycotina</taxon>
        <taxon>Mucoromycetes</taxon>
        <taxon>Mucorales</taxon>
        <taxon>Phycomycetaceae</taxon>
        <taxon>Phycomyces</taxon>
    </lineage>
</organism>
<feature type="compositionally biased region" description="Low complexity" evidence="1">
    <location>
        <begin position="284"/>
        <end position="328"/>
    </location>
</feature>
<sequence length="328" mass="35679">MTYTLKPPGSFPTIVQPNTRVSNRSDIYDRQEENDTSDADTQRMDALMQHLMGNSIEMEEDEDEDEAEDKEDVEESEKVEEPMSETEAAEAAKPEEEENELEAFSFKLFSSKQVTKISLQGVDRGDEMAAEVARQQVVDHDEDDPEFAALIAASAVSYDQIMEQSKQSYGLAQSTHVVNVPLVGEPKQKHKKRKSKECRAFNRAVKAGTIKPEPRMRNPQIPNGWPGWPGIRTCFAIITKINKDLKRNQRVVKPYVPRGGAARGRGSTRGSTRGSGRGRGGVTAQGIGRVSSSTSDAAVATATATAAATTTATTSNPTPSAALSTSTT</sequence>
<evidence type="ECO:0000313" key="3">
    <source>
        <dbReference type="Proteomes" id="UP001448207"/>
    </source>
</evidence>
<feature type="compositionally biased region" description="Acidic residues" evidence="1">
    <location>
        <begin position="57"/>
        <end position="88"/>
    </location>
</feature>
<dbReference type="InterPro" id="IPR018555">
    <property type="entry name" value="C630.06c-like"/>
</dbReference>
<evidence type="ECO:0000313" key="2">
    <source>
        <dbReference type="EMBL" id="KAL0087811.1"/>
    </source>
</evidence>
<feature type="compositionally biased region" description="Low complexity" evidence="1">
    <location>
        <begin position="258"/>
        <end position="272"/>
    </location>
</feature>
<name>A0ABR3B3K9_PHYBL</name>
<dbReference type="Proteomes" id="UP001448207">
    <property type="component" value="Unassembled WGS sequence"/>
</dbReference>
<gene>
    <name evidence="2" type="ORF">J3Q64DRAFT_1734645</name>
</gene>
<feature type="compositionally biased region" description="Gly residues" evidence="1">
    <location>
        <begin position="273"/>
        <end position="283"/>
    </location>
</feature>
<accession>A0ABR3B3K9</accession>